<proteinExistence type="predicted"/>
<keyword evidence="3" id="KW-1185">Reference proteome</keyword>
<dbReference type="EMBL" id="JALLPJ020000699">
    <property type="protein sequence ID" value="KAL3785287.1"/>
    <property type="molecule type" value="Genomic_DNA"/>
</dbReference>
<dbReference type="Proteomes" id="UP001530400">
    <property type="component" value="Unassembled WGS sequence"/>
</dbReference>
<sequence>MPIARHTFPIPYAVDFTEENKGRHLDSTKRKITWKFGFAHPPAIFPHLYNGDEYVGFSQDRAHIAQEGKIGVDCRGREHEIVLVWSLVSGKAHLYVDNKELYRHTPPSDEIFNPFTAQFHKGFNLPNSRYNGHHRIDIRCYSRTPLGAKNMAVDGYGGKFHQYDLSVDGMSYFSMPAVYELGTEKMWRKVNKWGMVRQESRASGDNCTTSEEEQNDEQLRNAYTKNMTEAYNRWNEIHDSGSGGSRNANGKTISKNEYKAMNPRNESEEERMIRMAMQNSMRDLDKNNHAPRLAAVGEDENLIDFGEDTVHDLSRGVSQIAFSQQMPSDVSVLGDDDATVASFMMPVQQPGGFRRQQQQYQQQPLYPPTNNQPYQQTMYQQAPPIYSGFQDPTFNMPSPTTPRPTLFNDAASFAYAPPPTWDDYKDAFGGSVRMGAGASVIGESTVMSNSVMSPMSAASPVNGSATSFVPQQQQQQFQQSYTGFAGNVQAPNPFGSPYQKPTASNTGKNSMFDPLRNDPFAS</sequence>
<dbReference type="AlphaFoldDB" id="A0ABD3PBZ9"/>
<evidence type="ECO:0000256" key="1">
    <source>
        <dbReference type="SAM" id="MobiDB-lite"/>
    </source>
</evidence>
<gene>
    <name evidence="2" type="ORF">ACHAWO_005086</name>
</gene>
<name>A0ABD3PBZ9_9STRA</name>
<protein>
    <submittedName>
        <fullName evidence="2">Uncharacterized protein</fullName>
    </submittedName>
</protein>
<organism evidence="2 3">
    <name type="scientific">Cyclotella atomus</name>
    <dbReference type="NCBI Taxonomy" id="382360"/>
    <lineage>
        <taxon>Eukaryota</taxon>
        <taxon>Sar</taxon>
        <taxon>Stramenopiles</taxon>
        <taxon>Ochrophyta</taxon>
        <taxon>Bacillariophyta</taxon>
        <taxon>Coscinodiscophyceae</taxon>
        <taxon>Thalassiosirophycidae</taxon>
        <taxon>Stephanodiscales</taxon>
        <taxon>Stephanodiscaceae</taxon>
        <taxon>Cyclotella</taxon>
    </lineage>
</organism>
<reference evidence="2 3" key="1">
    <citation type="submission" date="2024-10" db="EMBL/GenBank/DDBJ databases">
        <title>Updated reference genomes for cyclostephanoid diatoms.</title>
        <authorList>
            <person name="Roberts W.R."/>
            <person name="Alverson A.J."/>
        </authorList>
    </citation>
    <scope>NUCLEOTIDE SEQUENCE [LARGE SCALE GENOMIC DNA]</scope>
    <source>
        <strain evidence="2 3">AJA010-31</strain>
    </source>
</reference>
<feature type="compositionally biased region" description="Polar residues" evidence="1">
    <location>
        <begin position="499"/>
        <end position="509"/>
    </location>
</feature>
<feature type="region of interest" description="Disordered" evidence="1">
    <location>
        <begin position="455"/>
        <end position="522"/>
    </location>
</feature>
<accession>A0ABD3PBZ9</accession>
<feature type="region of interest" description="Disordered" evidence="1">
    <location>
        <begin position="199"/>
        <end position="218"/>
    </location>
</feature>
<comment type="caution">
    <text evidence="2">The sequence shown here is derived from an EMBL/GenBank/DDBJ whole genome shotgun (WGS) entry which is preliminary data.</text>
</comment>
<evidence type="ECO:0000313" key="3">
    <source>
        <dbReference type="Proteomes" id="UP001530400"/>
    </source>
</evidence>
<evidence type="ECO:0000313" key="2">
    <source>
        <dbReference type="EMBL" id="KAL3785287.1"/>
    </source>
</evidence>
<feature type="compositionally biased region" description="Polar residues" evidence="1">
    <location>
        <begin position="459"/>
        <end position="470"/>
    </location>
</feature>